<dbReference type="GO" id="GO:0008237">
    <property type="term" value="F:metallopeptidase activity"/>
    <property type="evidence" value="ECO:0007669"/>
    <property type="project" value="InterPro"/>
</dbReference>
<dbReference type="AlphaFoldDB" id="A0A7C3VI38"/>
<organism evidence="2">
    <name type="scientific">Planktothricoides sp. SpSt-374</name>
    <dbReference type="NCBI Taxonomy" id="2282167"/>
    <lineage>
        <taxon>Bacteria</taxon>
        <taxon>Bacillati</taxon>
        <taxon>Cyanobacteriota</taxon>
        <taxon>Cyanophyceae</taxon>
        <taxon>Oscillatoriophycideae</taxon>
        <taxon>Oscillatoriales</taxon>
        <taxon>Oscillatoriaceae</taxon>
        <taxon>Planktothricoides</taxon>
    </lineage>
</organism>
<protein>
    <submittedName>
        <fullName evidence="2">Peptidase</fullName>
    </submittedName>
</protein>
<feature type="transmembrane region" description="Helical" evidence="1">
    <location>
        <begin position="7"/>
        <end position="25"/>
    </location>
</feature>
<dbReference type="EMBL" id="DSPX01000158">
    <property type="protein sequence ID" value="HGG02014.1"/>
    <property type="molecule type" value="Genomic_DNA"/>
</dbReference>
<keyword evidence="1" id="KW-0812">Transmembrane</keyword>
<gene>
    <name evidence="2" type="ORF">ENR15_15565</name>
</gene>
<comment type="caution">
    <text evidence="2">The sequence shown here is derived from an EMBL/GenBank/DDBJ whole genome shotgun (WGS) entry which is preliminary data.</text>
</comment>
<evidence type="ECO:0000256" key="1">
    <source>
        <dbReference type="SAM" id="Phobius"/>
    </source>
</evidence>
<dbReference type="InterPro" id="IPR024079">
    <property type="entry name" value="MetalloPept_cat_dom_sf"/>
</dbReference>
<reference evidence="2" key="1">
    <citation type="journal article" date="2020" name="mSystems">
        <title>Genome- and Community-Level Interaction Insights into Carbon Utilization and Element Cycling Functions of Hydrothermarchaeota in Hydrothermal Sediment.</title>
        <authorList>
            <person name="Zhou Z."/>
            <person name="Liu Y."/>
            <person name="Xu W."/>
            <person name="Pan J."/>
            <person name="Luo Z.H."/>
            <person name="Li M."/>
        </authorList>
    </citation>
    <scope>NUCLEOTIDE SEQUENCE [LARGE SCALE GENOMIC DNA]</scope>
    <source>
        <strain evidence="2">SpSt-374</strain>
    </source>
</reference>
<sequence length="295" mass="33749">MNYHKRILAIILAICTYLLVIFIPFHRVAAHWQLHSPTKPLFQVSVGWAVPTTTTRYEENYRSGTAHPTIWLFQVSANQDNSLFPAAKPHPLPPTLARWFDSRGDYFEAVTPLDVGYLVWSRFPIQVYVQQPKPDDDLSSFENQTLVAWAMVVKEVVDDWNAYLPLELVATPEMADIMIWRRRPPLRLSATGEILRARSAETRYELILSQDTPPILSHKCNIFINPTQKGKYLEAAARHELGHALGIWGHSPWPEDTMYFAQVASPPPISPRDVNTLKRVYEQPTRLGWPLEGEG</sequence>
<proteinExistence type="predicted"/>
<dbReference type="CDD" id="cd04279">
    <property type="entry name" value="ZnMc_MMP_like_1"/>
    <property type="match status" value="1"/>
</dbReference>
<accession>A0A7C3VI38</accession>
<dbReference type="Gene3D" id="3.40.390.10">
    <property type="entry name" value="Collagenase (Catalytic Domain)"/>
    <property type="match status" value="1"/>
</dbReference>
<keyword evidence="1" id="KW-0472">Membrane</keyword>
<keyword evidence="1" id="KW-1133">Transmembrane helix</keyword>
<name>A0A7C3VI38_9CYAN</name>
<dbReference type="SUPFAM" id="SSF55486">
    <property type="entry name" value="Metalloproteases ('zincins'), catalytic domain"/>
    <property type="match status" value="1"/>
</dbReference>
<evidence type="ECO:0000313" key="2">
    <source>
        <dbReference type="EMBL" id="HGG02014.1"/>
    </source>
</evidence>